<dbReference type="Proteomes" id="UP000199063">
    <property type="component" value="Unassembled WGS sequence"/>
</dbReference>
<evidence type="ECO:0000256" key="3">
    <source>
        <dbReference type="ARBA" id="ARBA00023125"/>
    </source>
</evidence>
<feature type="domain" description="HTH lysR-type" evidence="6">
    <location>
        <begin position="35"/>
        <end position="91"/>
    </location>
</feature>
<organism evidence="7 8">
    <name type="scientific">Streptomyces wuyuanensis</name>
    <dbReference type="NCBI Taxonomy" id="1196353"/>
    <lineage>
        <taxon>Bacteria</taxon>
        <taxon>Bacillati</taxon>
        <taxon>Actinomycetota</taxon>
        <taxon>Actinomycetes</taxon>
        <taxon>Kitasatosporales</taxon>
        <taxon>Streptomycetaceae</taxon>
        <taxon>Streptomyces</taxon>
    </lineage>
</organism>
<dbReference type="Gene3D" id="1.10.10.10">
    <property type="entry name" value="Winged helix-like DNA-binding domain superfamily/Winged helix DNA-binding domain"/>
    <property type="match status" value="1"/>
</dbReference>
<dbReference type="PANTHER" id="PTHR30126">
    <property type="entry name" value="HTH-TYPE TRANSCRIPTIONAL REGULATOR"/>
    <property type="match status" value="1"/>
</dbReference>
<dbReference type="InterPro" id="IPR000847">
    <property type="entry name" value="LysR_HTH_N"/>
</dbReference>
<gene>
    <name evidence="7" type="ORF">SAMN05444921_10990</name>
</gene>
<dbReference type="STRING" id="1196353.SAMN05444921_10990"/>
<evidence type="ECO:0000256" key="4">
    <source>
        <dbReference type="ARBA" id="ARBA00023163"/>
    </source>
</evidence>
<dbReference type="EMBL" id="FNHI01000009">
    <property type="protein sequence ID" value="SDM50801.1"/>
    <property type="molecule type" value="Genomic_DNA"/>
</dbReference>
<dbReference type="Gene3D" id="3.40.190.10">
    <property type="entry name" value="Periplasmic binding protein-like II"/>
    <property type="match status" value="2"/>
</dbReference>
<dbReference type="InterPro" id="IPR005119">
    <property type="entry name" value="LysR_subst-bd"/>
</dbReference>
<dbReference type="SUPFAM" id="SSF53850">
    <property type="entry name" value="Periplasmic binding protein-like II"/>
    <property type="match status" value="1"/>
</dbReference>
<feature type="compositionally biased region" description="Gly residues" evidence="5">
    <location>
        <begin position="1"/>
        <end position="11"/>
    </location>
</feature>
<keyword evidence="8" id="KW-1185">Reference proteome</keyword>
<dbReference type="OrthoDB" id="8417889at2"/>
<evidence type="ECO:0000313" key="8">
    <source>
        <dbReference type="Proteomes" id="UP000199063"/>
    </source>
</evidence>
<dbReference type="CDD" id="cd05466">
    <property type="entry name" value="PBP2_LTTR_substrate"/>
    <property type="match status" value="1"/>
</dbReference>
<evidence type="ECO:0000313" key="7">
    <source>
        <dbReference type="EMBL" id="SDM50801.1"/>
    </source>
</evidence>
<dbReference type="PROSITE" id="PS50931">
    <property type="entry name" value="HTH_LYSR"/>
    <property type="match status" value="1"/>
</dbReference>
<dbReference type="GO" id="GO:0003700">
    <property type="term" value="F:DNA-binding transcription factor activity"/>
    <property type="evidence" value="ECO:0007669"/>
    <property type="project" value="InterPro"/>
</dbReference>
<dbReference type="Pfam" id="PF00126">
    <property type="entry name" value="HTH_1"/>
    <property type="match status" value="1"/>
</dbReference>
<dbReference type="InterPro" id="IPR036390">
    <property type="entry name" value="WH_DNA-bd_sf"/>
</dbReference>
<dbReference type="AlphaFoldDB" id="A0A1G9TT95"/>
<keyword evidence="2" id="KW-0805">Transcription regulation</keyword>
<name>A0A1G9TT95_9ACTN</name>
<evidence type="ECO:0000256" key="1">
    <source>
        <dbReference type="ARBA" id="ARBA00009437"/>
    </source>
</evidence>
<proteinExistence type="inferred from homology"/>
<dbReference type="SUPFAM" id="SSF46785">
    <property type="entry name" value="Winged helix' DNA-binding domain"/>
    <property type="match status" value="1"/>
</dbReference>
<feature type="region of interest" description="Disordered" evidence="5">
    <location>
        <begin position="1"/>
        <end position="32"/>
    </location>
</feature>
<dbReference type="InterPro" id="IPR036388">
    <property type="entry name" value="WH-like_DNA-bd_sf"/>
</dbReference>
<reference evidence="8" key="1">
    <citation type="submission" date="2016-10" db="EMBL/GenBank/DDBJ databases">
        <authorList>
            <person name="Varghese N."/>
            <person name="Submissions S."/>
        </authorList>
    </citation>
    <scope>NUCLEOTIDE SEQUENCE [LARGE SCALE GENOMIC DNA]</scope>
    <source>
        <strain evidence="8">CGMCC 4.7042</strain>
    </source>
</reference>
<keyword evidence="4" id="KW-0804">Transcription</keyword>
<evidence type="ECO:0000256" key="2">
    <source>
        <dbReference type="ARBA" id="ARBA00023015"/>
    </source>
</evidence>
<evidence type="ECO:0000256" key="5">
    <source>
        <dbReference type="SAM" id="MobiDB-lite"/>
    </source>
</evidence>
<comment type="similarity">
    <text evidence="1">Belongs to the LysR transcriptional regulatory family.</text>
</comment>
<dbReference type="PRINTS" id="PR00039">
    <property type="entry name" value="HTHLYSR"/>
</dbReference>
<dbReference type="GO" id="GO:0000976">
    <property type="term" value="F:transcription cis-regulatory region binding"/>
    <property type="evidence" value="ECO:0007669"/>
    <property type="project" value="TreeGrafter"/>
</dbReference>
<dbReference type="PANTHER" id="PTHR30126:SF39">
    <property type="entry name" value="HTH-TYPE TRANSCRIPTIONAL REGULATOR CYSL"/>
    <property type="match status" value="1"/>
</dbReference>
<keyword evidence="3 7" id="KW-0238">DNA-binding</keyword>
<accession>A0A1G9TT95</accession>
<dbReference type="Pfam" id="PF03466">
    <property type="entry name" value="LysR_substrate"/>
    <property type="match status" value="1"/>
</dbReference>
<protein>
    <submittedName>
        <fullName evidence="7">DNA-binding transcriptional regulator, LysR family</fullName>
    </submittedName>
</protein>
<sequence length="329" mass="34433">MRHEGNPGGEPVGREPHRGGGPGPDAPLAPAPHADLNLLRTFLAVYRSGSFTAAAPLLGLSQPTVTTQMRALERQSGRELFVRLPRGVAPTPVADELAARIAAPLDALAAATGAGAPEGAPAEPVHLAGPAELLCSRVLPVLAPLVADGVRLRVTMGLTDALLDELRAGRHDLVIATTRPRGRTLSAVPLMDEEFVLVAAPVWAARVGGGLGADGPSALHPVPLITYAEDLPIARRYWRHAFGTRLSCHAAVTVPDLRGVLAAVTAGAGFSVLPRYLCLDELASGALVLLHDLDEPPINTCYLVERPGAPDNPHVAPVRDRLLDAARAW</sequence>
<evidence type="ECO:0000259" key="6">
    <source>
        <dbReference type="PROSITE" id="PS50931"/>
    </source>
</evidence>